<evidence type="ECO:0000313" key="2">
    <source>
        <dbReference type="Proteomes" id="UP000002313"/>
    </source>
</evidence>
<evidence type="ECO:0000313" key="1">
    <source>
        <dbReference type="EMBL" id="ADM11057.1"/>
    </source>
</evidence>
<keyword evidence="2" id="KW-1185">Reference proteome</keyword>
<dbReference type="RefSeq" id="XP_003072417.1">
    <property type="nucleotide sequence ID" value="XM_003072371.1"/>
</dbReference>
<dbReference type="KEGG" id="ein:Eint_020580"/>
<dbReference type="Proteomes" id="UP000002313">
    <property type="component" value="Chromosome II"/>
</dbReference>
<name>E0S5S2_ENCIT</name>
<dbReference type="OrthoDB" id="2189043at2759"/>
<dbReference type="GeneID" id="9698676"/>
<proteinExistence type="predicted"/>
<sequence length="718" mass="82001">MEHLLNDILQNPQGPSVKHVEERLDGIDGQREFVELLKSGNGIAFTYMKTRCKEWTENPKRIEMIHRIHDVLFSLIFTSSEQNFGILCFFFETLYLCGNGWSSLVEDLCANPNGRSVRVLNHMFNKYRVCSRSNALYGEIIRNIELCQDIFRKAYFESLSEDENILGMFHSLVFQDIHPFFENNADRFLGSFCKLLRKQVLEKDVCEIFNLFVTKYPECVDMTRILGVVLTTITGFDYLKYTVLLNIVKRKSHPVLSKFSDALSNAVKMGAFVSENEIMEMNEDVLLYSRNLLKGYDVNRGIIIEMIGHLRKVFGEGWGSMLIEGTVATPIEEERLIFLCMALGIRLEEAVRKCSGIVQDSKSIGYLGVVSFRYLLSIGHYTVIDPGYINRGNPGSFLAMVYLSRCIDNSGALESLESYSTRYGEGNPEACRKIGGPENCAKIMSHLMKFLRDNIEDEFSSQLVQKVVRICPSSVSPEVVRFIDEFVWKNVRNINSPQAYGYLLDVQGLVFLKTGDNTWILNLVQVVLSEEIFEIYSSSLFLLAIVVLHSSGDFSPVVEIIRQESLWKTKELLLSMVCLTVSLFKTGNCSKEQVDYIVEYLLGVSIHHAYVLLTNTVVSGDYLKWIKGENIEEEFVLACALKKRGLISEEMYKEIYTRSLQYFEKNFVSKRNARRVLRGLGYGMESFGRSEAYGVMERNKHSIGYENIPFSVAVAFEL</sequence>
<reference evidence="1 2" key="2">
    <citation type="journal article" date="2012" name="Proc. Natl. Acad. Sci. U.S.A.">
        <title>Gain and loss of multiple functionally related, horizontally transferred genes in the reduced genomes of two microsporidian parasites.</title>
        <authorList>
            <person name="Pombert J.-F."/>
            <person name="Selman M."/>
            <person name="Burki F."/>
            <person name="Bardell F.T."/>
            <person name="Farinelli L."/>
            <person name="Solter L.F."/>
            <person name="Whitman D.W."/>
            <person name="Weiss L.M."/>
            <person name="Corradi N."/>
            <person name="Keeling P.J."/>
        </authorList>
    </citation>
    <scope>NUCLEOTIDE SEQUENCE [LARGE SCALE GENOMIC DNA]</scope>
    <source>
        <strain evidence="1 2">ATCC 50506</strain>
    </source>
</reference>
<dbReference type="AlphaFoldDB" id="E0S5S2"/>
<dbReference type="SUPFAM" id="SSF48371">
    <property type="entry name" value="ARM repeat"/>
    <property type="match status" value="1"/>
</dbReference>
<dbReference type="HOGENOM" id="CLU_384955_0_0_1"/>
<dbReference type="InterPro" id="IPR016024">
    <property type="entry name" value="ARM-type_fold"/>
</dbReference>
<gene>
    <name evidence="1" type="ORF">Eint_020580</name>
</gene>
<accession>E0S5S2</accession>
<protein>
    <submittedName>
        <fullName evidence="1">CAS/CSE chromosome segregation protein</fullName>
    </submittedName>
</protein>
<dbReference type="InterPro" id="IPR011989">
    <property type="entry name" value="ARM-like"/>
</dbReference>
<reference evidence="1 2" key="1">
    <citation type="journal article" date="2010" name="Nat. Commun.">
        <title>The complete sequence of the smallest known nuclear genome from the microsporidian Encephalitozoon intestinalis.</title>
        <authorList>
            <person name="Corradi N."/>
            <person name="Pombert J.-F."/>
            <person name="Farinelli L."/>
            <person name="Didier E.S."/>
            <person name="Keeling P.J."/>
        </authorList>
    </citation>
    <scope>NUCLEOTIDE SEQUENCE [LARGE SCALE GENOMIC DNA]</scope>
    <source>
        <strain evidence="1 2">ATCC 50506</strain>
    </source>
</reference>
<dbReference type="Gene3D" id="1.25.10.10">
    <property type="entry name" value="Leucine-rich Repeat Variant"/>
    <property type="match status" value="1"/>
</dbReference>
<organism evidence="1 2">
    <name type="scientific">Encephalitozoon intestinalis (strain ATCC 50506)</name>
    <name type="common">Microsporidian parasite</name>
    <name type="synonym">Septata intestinalis</name>
    <dbReference type="NCBI Taxonomy" id="876142"/>
    <lineage>
        <taxon>Eukaryota</taxon>
        <taxon>Fungi</taxon>
        <taxon>Fungi incertae sedis</taxon>
        <taxon>Microsporidia</taxon>
        <taxon>Unikaryonidae</taxon>
        <taxon>Encephalitozoon</taxon>
    </lineage>
</organism>
<dbReference type="VEuPathDB" id="MicrosporidiaDB:Eint_020580"/>
<dbReference type="EMBL" id="CP001943">
    <property type="protein sequence ID" value="ADM11057.1"/>
    <property type="molecule type" value="Genomic_DNA"/>
</dbReference>